<dbReference type="EMBL" id="LGRX02027571">
    <property type="protein sequence ID" value="KAK3249177.1"/>
    <property type="molecule type" value="Genomic_DNA"/>
</dbReference>
<dbReference type="GO" id="GO:0005739">
    <property type="term" value="C:mitochondrion"/>
    <property type="evidence" value="ECO:0007669"/>
    <property type="project" value="GOC"/>
</dbReference>
<keyword evidence="3" id="KW-1015">Disulfide bond</keyword>
<dbReference type="InterPro" id="IPR003782">
    <property type="entry name" value="SCO1/SenC"/>
</dbReference>
<proteinExistence type="inferred from homology"/>
<keyword evidence="5" id="KW-1185">Reference proteome</keyword>
<feature type="binding site" evidence="2">
    <location>
        <position position="145"/>
    </location>
    <ligand>
        <name>Cu cation</name>
        <dbReference type="ChEBI" id="CHEBI:23378"/>
    </ligand>
</feature>
<evidence type="ECO:0000313" key="4">
    <source>
        <dbReference type="EMBL" id="KAK3249177.1"/>
    </source>
</evidence>
<gene>
    <name evidence="4" type="ORF">CYMTET_41381</name>
</gene>
<protein>
    <recommendedName>
        <fullName evidence="6">Thioredoxin domain-containing protein</fullName>
    </recommendedName>
</protein>
<comment type="caution">
    <text evidence="4">The sequence shown here is derived from an EMBL/GenBank/DDBJ whole genome shotgun (WGS) entry which is preliminary data.</text>
</comment>
<keyword evidence="2" id="KW-0186">Copper</keyword>
<dbReference type="SUPFAM" id="SSF52833">
    <property type="entry name" value="Thioredoxin-like"/>
    <property type="match status" value="1"/>
</dbReference>
<sequence length="307" mass="33717">MVFTYWGRAARQFCRARVHSPTSVLGYQTTSPARSSFYPVFLDNPQWMRTFCNAQRTPEAGSSAGTSRGPVSWLSFACLMATGGGLVAFYNSEKARKMQSTKVGPSVGAAAIGGPFELVDQDGKPFTDKNLRGNFALLYFGFTHCPDICPDELLKIAEVVDAVEKRTGSPLQPVFISIDPERDNVKQVQRYVKEFHPKLIGLTGSKEACAAAARAYRVYYTKADDTGDDYLVDHSIITYLINPDGDFVTFFGKNTDAEGLVHAESPKGLEWLAMGIHGRCEHVAVAVVTEHVTQVVVTDLVTECRAR</sequence>
<keyword evidence="2" id="KW-0479">Metal-binding</keyword>
<organism evidence="4 5">
    <name type="scientific">Cymbomonas tetramitiformis</name>
    <dbReference type="NCBI Taxonomy" id="36881"/>
    <lineage>
        <taxon>Eukaryota</taxon>
        <taxon>Viridiplantae</taxon>
        <taxon>Chlorophyta</taxon>
        <taxon>Pyramimonadophyceae</taxon>
        <taxon>Pyramimonadales</taxon>
        <taxon>Pyramimonadaceae</taxon>
        <taxon>Cymbomonas</taxon>
    </lineage>
</organism>
<dbReference type="FunFam" id="3.40.30.10:FF:000013">
    <property type="entry name" value="Blast:Protein SCO1 homolog, mitochondrial"/>
    <property type="match status" value="1"/>
</dbReference>
<dbReference type="PANTHER" id="PTHR12151:SF5">
    <property type="entry name" value="AT19154P"/>
    <property type="match status" value="1"/>
</dbReference>
<dbReference type="GO" id="GO:0033617">
    <property type="term" value="P:mitochondrial respiratory chain complex IV assembly"/>
    <property type="evidence" value="ECO:0007669"/>
    <property type="project" value="TreeGrafter"/>
</dbReference>
<feature type="disulfide bond" description="Redox-active" evidence="3">
    <location>
        <begin position="145"/>
        <end position="149"/>
    </location>
</feature>
<dbReference type="InterPro" id="IPR036249">
    <property type="entry name" value="Thioredoxin-like_sf"/>
</dbReference>
<evidence type="ECO:0000256" key="1">
    <source>
        <dbReference type="ARBA" id="ARBA00010996"/>
    </source>
</evidence>
<dbReference type="Gene3D" id="3.40.30.10">
    <property type="entry name" value="Glutaredoxin"/>
    <property type="match status" value="1"/>
</dbReference>
<dbReference type="PANTHER" id="PTHR12151">
    <property type="entry name" value="ELECTRON TRANSPORT PROTIN SCO1/SENC FAMILY MEMBER"/>
    <property type="match status" value="1"/>
</dbReference>
<dbReference type="Pfam" id="PF02630">
    <property type="entry name" value="SCO1-SenC"/>
    <property type="match status" value="1"/>
</dbReference>
<dbReference type="AlphaFoldDB" id="A0AAE0C8D1"/>
<name>A0AAE0C8D1_9CHLO</name>
<evidence type="ECO:0000313" key="5">
    <source>
        <dbReference type="Proteomes" id="UP001190700"/>
    </source>
</evidence>
<feature type="binding site" evidence="2">
    <location>
        <position position="234"/>
    </location>
    <ligand>
        <name>Cu cation</name>
        <dbReference type="ChEBI" id="CHEBI:23378"/>
    </ligand>
</feature>
<dbReference type="Proteomes" id="UP001190700">
    <property type="component" value="Unassembled WGS sequence"/>
</dbReference>
<accession>A0AAE0C8D1</accession>
<reference evidence="4 5" key="1">
    <citation type="journal article" date="2015" name="Genome Biol. Evol.">
        <title>Comparative Genomics of a Bacterivorous Green Alga Reveals Evolutionary Causalities and Consequences of Phago-Mixotrophic Mode of Nutrition.</title>
        <authorList>
            <person name="Burns J.A."/>
            <person name="Paasch A."/>
            <person name="Narechania A."/>
            <person name="Kim E."/>
        </authorList>
    </citation>
    <scope>NUCLEOTIDE SEQUENCE [LARGE SCALE GENOMIC DNA]</scope>
    <source>
        <strain evidence="4 5">PLY_AMNH</strain>
    </source>
</reference>
<evidence type="ECO:0008006" key="6">
    <source>
        <dbReference type="Google" id="ProtNLM"/>
    </source>
</evidence>
<feature type="binding site" evidence="2">
    <location>
        <position position="149"/>
    </location>
    <ligand>
        <name>Cu cation</name>
        <dbReference type="ChEBI" id="CHEBI:23378"/>
    </ligand>
</feature>
<comment type="similarity">
    <text evidence="1">Belongs to the SCO1/2 family.</text>
</comment>
<dbReference type="CDD" id="cd02968">
    <property type="entry name" value="SCO"/>
    <property type="match status" value="1"/>
</dbReference>
<evidence type="ECO:0000256" key="2">
    <source>
        <dbReference type="PIRSR" id="PIRSR603782-1"/>
    </source>
</evidence>
<dbReference type="GO" id="GO:0046872">
    <property type="term" value="F:metal ion binding"/>
    <property type="evidence" value="ECO:0007669"/>
    <property type="project" value="UniProtKB-KW"/>
</dbReference>
<evidence type="ECO:0000256" key="3">
    <source>
        <dbReference type="PIRSR" id="PIRSR603782-2"/>
    </source>
</evidence>